<dbReference type="AlphaFoldDB" id="F0ZPC6"/>
<dbReference type="Pfam" id="PF07690">
    <property type="entry name" value="MFS_1"/>
    <property type="match status" value="1"/>
</dbReference>
<feature type="transmembrane region" description="Helical" evidence="5">
    <location>
        <begin position="233"/>
        <end position="254"/>
    </location>
</feature>
<feature type="transmembrane region" description="Helical" evidence="5">
    <location>
        <begin position="289"/>
        <end position="313"/>
    </location>
</feature>
<dbReference type="InParanoid" id="F0ZPC6"/>
<dbReference type="InterPro" id="IPR049680">
    <property type="entry name" value="FLVCR1-2_SLC49-like"/>
</dbReference>
<comment type="subcellular location">
    <subcellularLocation>
        <location evidence="1">Membrane</location>
        <topology evidence="1">Multi-pass membrane protein</topology>
    </subcellularLocation>
</comment>
<evidence type="ECO:0000256" key="4">
    <source>
        <dbReference type="ARBA" id="ARBA00023136"/>
    </source>
</evidence>
<dbReference type="CDD" id="cd17334">
    <property type="entry name" value="MFS_SLC49"/>
    <property type="match status" value="1"/>
</dbReference>
<feature type="transmembrane region" description="Helical" evidence="5">
    <location>
        <begin position="419"/>
        <end position="437"/>
    </location>
</feature>
<dbReference type="EMBL" id="GL871107">
    <property type="protein sequence ID" value="EGC34209.1"/>
    <property type="molecule type" value="Genomic_DNA"/>
</dbReference>
<protein>
    <recommendedName>
        <fullName evidence="6">Major facilitator superfamily (MFS) profile domain-containing protein</fullName>
    </recommendedName>
</protein>
<proteinExistence type="predicted"/>
<evidence type="ECO:0000313" key="7">
    <source>
        <dbReference type="EMBL" id="EGC34209.1"/>
    </source>
</evidence>
<feature type="domain" description="Major facilitator superfamily (MFS) profile" evidence="6">
    <location>
        <begin position="74"/>
        <end position="468"/>
    </location>
</feature>
<dbReference type="PANTHER" id="PTHR10924">
    <property type="entry name" value="MAJOR FACILITATOR SUPERFAMILY PROTEIN-RELATED"/>
    <property type="match status" value="1"/>
</dbReference>
<feature type="transmembrane region" description="Helical" evidence="5">
    <location>
        <begin position="73"/>
        <end position="99"/>
    </location>
</feature>
<dbReference type="KEGG" id="dpp:DICPUDRAFT_55995"/>
<dbReference type="InterPro" id="IPR036259">
    <property type="entry name" value="MFS_trans_sf"/>
</dbReference>
<feature type="transmembrane region" description="Helical" evidence="5">
    <location>
        <begin position="325"/>
        <end position="344"/>
    </location>
</feature>
<evidence type="ECO:0000256" key="5">
    <source>
        <dbReference type="SAM" id="Phobius"/>
    </source>
</evidence>
<dbReference type="Proteomes" id="UP000001064">
    <property type="component" value="Unassembled WGS sequence"/>
</dbReference>
<dbReference type="eggNOG" id="KOG2563">
    <property type="taxonomic scope" value="Eukaryota"/>
</dbReference>
<keyword evidence="4 5" id="KW-0472">Membrane</keyword>
<dbReference type="RefSeq" id="XP_003289261.1">
    <property type="nucleotide sequence ID" value="XM_003289213.1"/>
</dbReference>
<accession>F0ZPC6</accession>
<dbReference type="PROSITE" id="PS50850">
    <property type="entry name" value="MFS"/>
    <property type="match status" value="1"/>
</dbReference>
<keyword evidence="3 5" id="KW-1133">Transmembrane helix</keyword>
<keyword evidence="8" id="KW-1185">Reference proteome</keyword>
<dbReference type="GO" id="GO:0022857">
    <property type="term" value="F:transmembrane transporter activity"/>
    <property type="evidence" value="ECO:0007669"/>
    <property type="project" value="InterPro"/>
</dbReference>
<reference evidence="8" key="1">
    <citation type="journal article" date="2011" name="Genome Biol.">
        <title>Comparative genomics of the social amoebae Dictyostelium discoideum and Dictyostelium purpureum.</title>
        <authorList>
            <consortium name="US DOE Joint Genome Institute (JGI-PGF)"/>
            <person name="Sucgang R."/>
            <person name="Kuo A."/>
            <person name="Tian X."/>
            <person name="Salerno W."/>
            <person name="Parikh A."/>
            <person name="Feasley C.L."/>
            <person name="Dalin E."/>
            <person name="Tu H."/>
            <person name="Huang E."/>
            <person name="Barry K."/>
            <person name="Lindquist E."/>
            <person name="Shapiro H."/>
            <person name="Bruce D."/>
            <person name="Schmutz J."/>
            <person name="Salamov A."/>
            <person name="Fey P."/>
            <person name="Gaudet P."/>
            <person name="Anjard C."/>
            <person name="Babu M.M."/>
            <person name="Basu S."/>
            <person name="Bushmanova Y."/>
            <person name="van der Wel H."/>
            <person name="Katoh-Kurasawa M."/>
            <person name="Dinh C."/>
            <person name="Coutinho P.M."/>
            <person name="Saito T."/>
            <person name="Elias M."/>
            <person name="Schaap P."/>
            <person name="Kay R.R."/>
            <person name="Henrissat B."/>
            <person name="Eichinger L."/>
            <person name="Rivero F."/>
            <person name="Putnam N.H."/>
            <person name="West C.M."/>
            <person name="Loomis W.F."/>
            <person name="Chisholm R.L."/>
            <person name="Shaulsky G."/>
            <person name="Strassmann J.E."/>
            <person name="Queller D.C."/>
            <person name="Kuspa A."/>
            <person name="Grigoriev I.V."/>
        </authorList>
    </citation>
    <scope>NUCLEOTIDE SEQUENCE [LARGE SCALE GENOMIC DNA]</scope>
    <source>
        <strain evidence="8">QSDP1</strain>
    </source>
</reference>
<dbReference type="InterPro" id="IPR011701">
    <property type="entry name" value="MFS"/>
</dbReference>
<dbReference type="PANTHER" id="PTHR10924:SF27">
    <property type="entry name" value="SOLUTE CARRIER FAMILY 49 MEMBER 4"/>
    <property type="match status" value="1"/>
</dbReference>
<feature type="transmembrane region" description="Helical" evidence="5">
    <location>
        <begin position="380"/>
        <end position="399"/>
    </location>
</feature>
<organism evidence="7 8">
    <name type="scientific">Dictyostelium purpureum</name>
    <name type="common">Slime mold</name>
    <dbReference type="NCBI Taxonomy" id="5786"/>
    <lineage>
        <taxon>Eukaryota</taxon>
        <taxon>Amoebozoa</taxon>
        <taxon>Evosea</taxon>
        <taxon>Eumycetozoa</taxon>
        <taxon>Dictyostelia</taxon>
        <taxon>Dictyosteliales</taxon>
        <taxon>Dictyosteliaceae</taxon>
        <taxon>Dictyostelium</taxon>
    </lineage>
</organism>
<feature type="transmembrane region" description="Helical" evidence="5">
    <location>
        <begin position="444"/>
        <end position="463"/>
    </location>
</feature>
<dbReference type="SUPFAM" id="SSF103473">
    <property type="entry name" value="MFS general substrate transporter"/>
    <property type="match status" value="1"/>
</dbReference>
<gene>
    <name evidence="7" type="ORF">DICPUDRAFT_55995</name>
</gene>
<dbReference type="OrthoDB" id="15437at2759"/>
<dbReference type="Gene3D" id="1.20.1250.20">
    <property type="entry name" value="MFS general substrate transporter like domains"/>
    <property type="match status" value="2"/>
</dbReference>
<evidence type="ECO:0000256" key="3">
    <source>
        <dbReference type="ARBA" id="ARBA00022989"/>
    </source>
</evidence>
<dbReference type="FunCoup" id="F0ZPC6">
    <property type="interactions" value="10"/>
</dbReference>
<feature type="transmembrane region" description="Helical" evidence="5">
    <location>
        <begin position="206"/>
        <end position="226"/>
    </location>
</feature>
<keyword evidence="2 5" id="KW-0812">Transmembrane</keyword>
<evidence type="ECO:0000259" key="6">
    <source>
        <dbReference type="PROSITE" id="PS50850"/>
    </source>
</evidence>
<feature type="transmembrane region" description="Helical" evidence="5">
    <location>
        <begin position="356"/>
        <end position="373"/>
    </location>
</feature>
<evidence type="ECO:0000256" key="1">
    <source>
        <dbReference type="ARBA" id="ARBA00004141"/>
    </source>
</evidence>
<evidence type="ECO:0000256" key="2">
    <source>
        <dbReference type="ARBA" id="ARBA00022692"/>
    </source>
</evidence>
<dbReference type="GeneID" id="10502159"/>
<dbReference type="GO" id="GO:0016020">
    <property type="term" value="C:membrane"/>
    <property type="evidence" value="ECO:0000318"/>
    <property type="project" value="GO_Central"/>
</dbReference>
<feature type="transmembrane region" description="Helical" evidence="5">
    <location>
        <begin position="165"/>
        <end position="186"/>
    </location>
</feature>
<dbReference type="OMA" id="NGFAWLM"/>
<dbReference type="VEuPathDB" id="AmoebaDB:DICPUDRAFT_55995"/>
<name>F0ZPC6_DICPU</name>
<feature type="transmembrane region" description="Helical" evidence="5">
    <location>
        <begin position="111"/>
        <end position="132"/>
    </location>
</feature>
<sequence>MKSNIDDIDEYYYTNHNSNNSYNSNGFIDNYNFNIINEDPNNSPYDEDDPLISDLLPKQSSENTSFKVYKSRWWVLFIFMLLSLNQCNFWITFGTVAPMASQFYDTSISSINWLCAIGPLVFIPLSMIFSWSIGRYGIRKNILIAAFLVAAGGVIRCIPMGGDKTFFLIIIGQVLNASAGPCVMVVPTKISAVWFAPEERTLSTAIGTLSNFIGSAIGFLLALVCTDDKNFKILLYSEAGFAVALFVLVCIYFPEKPPTPPSATSYFSDVKSNHKKLVDSSEFMTEPSAALLCISCALTSGVYAGWGAVFVEIVSKIYTQTQAKWLGFFGIIAGMVGGLLFGWIHDRVHNYKKLLIIIFSLNTVVYVLFSLLVEDTLPDWYWLGQFLNVVGGFLINSYYPIIYEAAVEVSYPVPESVGTAIISILINVITFVAIMVCSIVPAQLLNWVLVGASGISLILLLFVKEDYKRSKNDNLANFESSNYSPKSSFIS</sequence>
<evidence type="ECO:0000313" key="8">
    <source>
        <dbReference type="Proteomes" id="UP000001064"/>
    </source>
</evidence>
<dbReference type="InterPro" id="IPR020846">
    <property type="entry name" value="MFS_dom"/>
</dbReference>